<dbReference type="CDD" id="cd00093">
    <property type="entry name" value="HTH_XRE"/>
    <property type="match status" value="1"/>
</dbReference>
<proteinExistence type="predicted"/>
<reference evidence="3" key="1">
    <citation type="submission" date="2010-03" db="EMBL/GenBank/DDBJ databases">
        <title>The genome sequence of Synergistetes sp. SGP1.</title>
        <authorList>
            <consortium name="metaHIT consortium -- http://www.metahit.eu/"/>
            <person name="Pajon A."/>
            <person name="Turner K."/>
            <person name="Parkhill J."/>
            <person name="Wade W."/>
            <person name="Vartoukian S."/>
        </authorList>
    </citation>
    <scope>NUCLEOTIDE SEQUENCE [LARGE SCALE GENOMIC DNA]</scope>
    <source>
        <strain evidence="3">SGP1</strain>
    </source>
</reference>
<evidence type="ECO:0000313" key="2">
    <source>
        <dbReference type="EMBL" id="CBL28920.1"/>
    </source>
</evidence>
<dbReference type="KEGG" id="sbr:SY1_22200"/>
<organism evidence="2 3">
    <name type="scientific">Fretibacterium fastidiosum</name>
    <dbReference type="NCBI Taxonomy" id="651822"/>
    <lineage>
        <taxon>Bacteria</taxon>
        <taxon>Thermotogati</taxon>
        <taxon>Synergistota</taxon>
        <taxon>Synergistia</taxon>
        <taxon>Synergistales</taxon>
        <taxon>Aminobacteriaceae</taxon>
        <taxon>Fretibacterium</taxon>
    </lineage>
</organism>
<gene>
    <name evidence="2" type="ORF">SY1_22200</name>
</gene>
<reference evidence="2 3" key="2">
    <citation type="submission" date="2010-03" db="EMBL/GenBank/DDBJ databases">
        <authorList>
            <person name="Pajon A."/>
        </authorList>
    </citation>
    <scope>NUCLEOTIDE SEQUENCE [LARGE SCALE GENOMIC DNA]</scope>
    <source>
        <strain evidence="2 3">SGP1</strain>
    </source>
</reference>
<dbReference type="EMBL" id="FP929056">
    <property type="protein sequence ID" value="CBL28920.1"/>
    <property type="molecule type" value="Genomic_DNA"/>
</dbReference>
<dbReference type="Pfam" id="PF01381">
    <property type="entry name" value="HTH_3"/>
    <property type="match status" value="1"/>
</dbReference>
<dbReference type="SMART" id="SM00530">
    <property type="entry name" value="HTH_XRE"/>
    <property type="match status" value="1"/>
</dbReference>
<dbReference type="GO" id="GO:0003677">
    <property type="term" value="F:DNA binding"/>
    <property type="evidence" value="ECO:0007669"/>
    <property type="project" value="InterPro"/>
</dbReference>
<dbReference type="Gene3D" id="1.10.260.40">
    <property type="entry name" value="lambda repressor-like DNA-binding domains"/>
    <property type="match status" value="1"/>
</dbReference>
<protein>
    <submittedName>
        <fullName evidence="2">Helix-turn-helix</fullName>
    </submittedName>
</protein>
<dbReference type="RefSeq" id="WP_015557067.1">
    <property type="nucleotide sequence ID" value="NC_021038.1"/>
</dbReference>
<sequence>MGRANLRRRRNHLGLTLKELGKECGMSPSYISELERGVYGGGEALETQERILAVLTDLDMKQRASTMWHSRPERKFEPGRAYLVEDQPLRYLRKEGKHHLFRGPGGGWLTAFTDAQFVGVTIREIKRRRQSVEQADRV</sequence>
<dbReference type="InterPro" id="IPR001387">
    <property type="entry name" value="Cro/C1-type_HTH"/>
</dbReference>
<dbReference type="AlphaFoldDB" id="A0AB94IYY9"/>
<name>A0AB94IYY9_9BACT</name>
<evidence type="ECO:0000313" key="3">
    <source>
        <dbReference type="Proteomes" id="UP000008957"/>
    </source>
</evidence>
<dbReference type="PROSITE" id="PS50943">
    <property type="entry name" value="HTH_CROC1"/>
    <property type="match status" value="1"/>
</dbReference>
<accession>A0AB94IYY9</accession>
<evidence type="ECO:0000259" key="1">
    <source>
        <dbReference type="PROSITE" id="PS50943"/>
    </source>
</evidence>
<feature type="domain" description="HTH cro/C1-type" evidence="1">
    <location>
        <begin position="6"/>
        <end position="58"/>
    </location>
</feature>
<keyword evidence="3" id="KW-1185">Reference proteome</keyword>
<dbReference type="SUPFAM" id="SSF47413">
    <property type="entry name" value="lambda repressor-like DNA-binding domains"/>
    <property type="match status" value="1"/>
</dbReference>
<dbReference type="Proteomes" id="UP000008957">
    <property type="component" value="Chromosome"/>
</dbReference>
<dbReference type="InterPro" id="IPR010982">
    <property type="entry name" value="Lambda_DNA-bd_dom_sf"/>
</dbReference>